<evidence type="ECO:0000313" key="4">
    <source>
        <dbReference type="Proteomes" id="UP001063782"/>
    </source>
</evidence>
<dbReference type="RefSeq" id="WP_263075922.1">
    <property type="nucleotide sequence ID" value="NZ_CP089977.1"/>
</dbReference>
<dbReference type="SUPFAM" id="SSF52540">
    <property type="entry name" value="P-loop containing nucleoside triphosphate hydrolases"/>
    <property type="match status" value="1"/>
</dbReference>
<dbReference type="PROSITE" id="PS00662">
    <property type="entry name" value="T2SP_E"/>
    <property type="match status" value="1"/>
</dbReference>
<dbReference type="InterPro" id="IPR001482">
    <property type="entry name" value="T2SS/T4SS_dom"/>
</dbReference>
<dbReference type="Gene3D" id="3.30.450.90">
    <property type="match status" value="1"/>
</dbReference>
<accession>A0ABY6F2Z1</accession>
<dbReference type="PANTHER" id="PTHR30486:SF6">
    <property type="entry name" value="TYPE IV PILUS RETRACTATION ATPASE PILT"/>
    <property type="match status" value="1"/>
</dbReference>
<dbReference type="PANTHER" id="PTHR30486">
    <property type="entry name" value="TWITCHING MOTILITY PROTEIN PILT"/>
    <property type="match status" value="1"/>
</dbReference>
<reference evidence="3" key="1">
    <citation type="submission" date="2021-12" db="EMBL/GenBank/DDBJ databases">
        <title>taxonomy of Moraxella sp. ZY201224.</title>
        <authorList>
            <person name="Li F."/>
        </authorList>
    </citation>
    <scope>NUCLEOTIDE SEQUENCE</scope>
    <source>
        <strain evidence="3">ZY201224</strain>
    </source>
</reference>
<sequence>MNPATSLTDLLRQTLLQGASDLHLSAHQPMMMRLHGVMTPIALPPPDDATVRAWLQSIMSQAQYDQWCHRMELDFAIELDSVARFRVNAFHHRLGAGAVFRCIANQPPTLESLNAPPIFAQLCQKKQGLILVTGATGSGKSTTLAAMIDHINRHQASHILTIEDPIEFIHQSKRSLVNQREVYKDTLDFQLALKAALREDPDVILVGELRDAQTVRLALTAAETGHLVLATLHTNSAAKSIDRLVDVFDSQEKPLIATMLSECLQAVIAQKLLPNTQGERTAIHEIMIATPAIKNLIREHKTHQIPSMIGTGAAFGMSSFEHGLKHLLAQGKISQAVAKDVLEQLH</sequence>
<dbReference type="CDD" id="cd01131">
    <property type="entry name" value="PilT"/>
    <property type="match status" value="1"/>
</dbReference>
<dbReference type="InterPro" id="IPR050921">
    <property type="entry name" value="T4SS_GSP_E_ATPase"/>
</dbReference>
<dbReference type="NCBIfam" id="TIGR01420">
    <property type="entry name" value="pilT_fam"/>
    <property type="match status" value="1"/>
</dbReference>
<dbReference type="Proteomes" id="UP001063782">
    <property type="component" value="Chromosome"/>
</dbReference>
<evidence type="ECO:0000259" key="2">
    <source>
        <dbReference type="PROSITE" id="PS00662"/>
    </source>
</evidence>
<dbReference type="EMBL" id="CP089977">
    <property type="protein sequence ID" value="UXZ04440.1"/>
    <property type="molecule type" value="Genomic_DNA"/>
</dbReference>
<dbReference type="InterPro" id="IPR027417">
    <property type="entry name" value="P-loop_NTPase"/>
</dbReference>
<gene>
    <name evidence="3" type="ORF">LU297_07555</name>
</gene>
<dbReference type="InterPro" id="IPR003593">
    <property type="entry name" value="AAA+_ATPase"/>
</dbReference>
<evidence type="ECO:0000256" key="1">
    <source>
        <dbReference type="ARBA" id="ARBA00006611"/>
    </source>
</evidence>
<dbReference type="Pfam" id="PF00437">
    <property type="entry name" value="T2SSE"/>
    <property type="match status" value="1"/>
</dbReference>
<feature type="domain" description="Bacterial type II secretion system protein E" evidence="2">
    <location>
        <begin position="197"/>
        <end position="211"/>
    </location>
</feature>
<name>A0ABY6F2Z1_9GAMM</name>
<comment type="similarity">
    <text evidence="1">Belongs to the GSP E family.</text>
</comment>
<dbReference type="SMART" id="SM00382">
    <property type="entry name" value="AAA"/>
    <property type="match status" value="1"/>
</dbReference>
<evidence type="ECO:0000313" key="3">
    <source>
        <dbReference type="EMBL" id="UXZ04440.1"/>
    </source>
</evidence>
<proteinExistence type="inferred from homology"/>
<dbReference type="InterPro" id="IPR006321">
    <property type="entry name" value="PilT/PilU"/>
</dbReference>
<protein>
    <submittedName>
        <fullName evidence="3">Type IV pilus twitching motility protein PilT</fullName>
    </submittedName>
</protein>
<keyword evidence="4" id="KW-1185">Reference proteome</keyword>
<organism evidence="3 4">
    <name type="scientific">Moraxella nasicaprae</name>
    <dbReference type="NCBI Taxonomy" id="2904122"/>
    <lineage>
        <taxon>Bacteria</taxon>
        <taxon>Pseudomonadati</taxon>
        <taxon>Pseudomonadota</taxon>
        <taxon>Gammaproteobacteria</taxon>
        <taxon>Moraxellales</taxon>
        <taxon>Moraxellaceae</taxon>
        <taxon>Moraxella</taxon>
    </lineage>
</organism>
<dbReference type="Gene3D" id="3.40.50.300">
    <property type="entry name" value="P-loop containing nucleotide triphosphate hydrolases"/>
    <property type="match status" value="1"/>
</dbReference>